<gene>
    <name evidence="1" type="ORF">VITISV_015906</name>
</gene>
<protein>
    <submittedName>
        <fullName evidence="1">Uncharacterized protein</fullName>
    </submittedName>
</protein>
<sequence>MANRLNWLRNRSTGCPRLVEDAPKFSLSPSSLIFPVEAILFPIEVRSRTGRGPIEDRLKSNRGNGYESSTCKEIMTWIFYVTPNAFKSYTMQEILGESAHKVRQLSNAIFLFECMYAKVLVKKLGLTSNMHFSTPLSMSTNLSKDTSSIDVEKKLYRRMIGSLLLLIASHLDISFSVGACAHLQSCLKESHLAIIKRIISM</sequence>
<dbReference type="PANTHER" id="PTHR11439:SF483">
    <property type="entry name" value="PEPTIDE SYNTHASE GLIP-LIKE, PUTATIVE (AFU_ORTHOLOGUE AFUA_3G12920)-RELATED"/>
    <property type="match status" value="1"/>
</dbReference>
<organism evidence="1">
    <name type="scientific">Vitis vinifera</name>
    <name type="common">Grape</name>
    <dbReference type="NCBI Taxonomy" id="29760"/>
    <lineage>
        <taxon>Eukaryota</taxon>
        <taxon>Viridiplantae</taxon>
        <taxon>Streptophyta</taxon>
        <taxon>Embryophyta</taxon>
        <taxon>Tracheophyta</taxon>
        <taxon>Spermatophyta</taxon>
        <taxon>Magnoliopsida</taxon>
        <taxon>eudicotyledons</taxon>
        <taxon>Gunneridae</taxon>
        <taxon>Pentapetalae</taxon>
        <taxon>rosids</taxon>
        <taxon>Vitales</taxon>
        <taxon>Vitaceae</taxon>
        <taxon>Viteae</taxon>
        <taxon>Vitis</taxon>
    </lineage>
</organism>
<reference evidence="1" key="1">
    <citation type="journal article" date="2007" name="PLoS ONE">
        <title>The first genome sequence of an elite grapevine cultivar (Pinot noir Vitis vinifera L.): coping with a highly heterozygous genome.</title>
        <authorList>
            <person name="Velasco R."/>
            <person name="Zharkikh A."/>
            <person name="Troggio M."/>
            <person name="Cartwright D.A."/>
            <person name="Cestaro A."/>
            <person name="Pruss D."/>
            <person name="Pindo M."/>
            <person name="FitzGerald L.M."/>
            <person name="Vezzulli S."/>
            <person name="Reid J."/>
            <person name="Malacarne G."/>
            <person name="Iliev D."/>
            <person name="Coppola G."/>
            <person name="Wardell B."/>
            <person name="Micheletti D."/>
            <person name="Macalma T."/>
            <person name="Facci M."/>
            <person name="Mitchell J.T."/>
            <person name="Perazzolli M."/>
            <person name="Eldredge G."/>
            <person name="Gatto P."/>
            <person name="Oyzerski R."/>
            <person name="Moretto M."/>
            <person name="Gutin N."/>
            <person name="Stefanini M."/>
            <person name="Chen Y."/>
            <person name="Segala C."/>
            <person name="Davenport C."/>
            <person name="Dematte L."/>
            <person name="Mraz A."/>
            <person name="Battilana J."/>
            <person name="Stormo K."/>
            <person name="Costa F."/>
            <person name="Tao Q."/>
            <person name="Si-Ammour A."/>
            <person name="Harkins T."/>
            <person name="Lackey A."/>
            <person name="Perbost C."/>
            <person name="Taillon B."/>
            <person name="Stella A."/>
            <person name="Solovyev V."/>
            <person name="Fawcett J.A."/>
            <person name="Sterck L."/>
            <person name="Vandepoele K."/>
            <person name="Grando S.M."/>
            <person name="Toppo S."/>
            <person name="Moser C."/>
            <person name="Lanchbury J."/>
            <person name="Bogden R."/>
            <person name="Skolnick M."/>
            <person name="Sgaramella V."/>
            <person name="Bhatnagar S.K."/>
            <person name="Fontana P."/>
            <person name="Gutin A."/>
            <person name="Van de Peer Y."/>
            <person name="Salamini F."/>
            <person name="Viola R."/>
        </authorList>
    </citation>
    <scope>NUCLEOTIDE SEQUENCE</scope>
</reference>
<dbReference type="PANTHER" id="PTHR11439">
    <property type="entry name" value="GAG-POL-RELATED RETROTRANSPOSON"/>
    <property type="match status" value="1"/>
</dbReference>
<evidence type="ECO:0000313" key="1">
    <source>
        <dbReference type="EMBL" id="CAN68882.1"/>
    </source>
</evidence>
<dbReference type="AlphaFoldDB" id="A5CBT7"/>
<name>A5CBT7_VITVI</name>
<accession>A5CBT7</accession>
<dbReference type="EMBL" id="AM489334">
    <property type="protein sequence ID" value="CAN68882.1"/>
    <property type="molecule type" value="Genomic_DNA"/>
</dbReference>
<proteinExistence type="predicted"/>